<comment type="caution">
    <text evidence="1">The sequence shown here is derived from an EMBL/GenBank/DDBJ whole genome shotgun (WGS) entry which is preliminary data.</text>
</comment>
<sequence length="71" mass="8312">MEMQGIPVTMANLAIHRQREEEINQERMRSRVCENKSIKDALTKLTINTNTFMDETRANFKSQGESIRKLE</sequence>
<evidence type="ECO:0000313" key="2">
    <source>
        <dbReference type="Proteomes" id="UP001341840"/>
    </source>
</evidence>
<feature type="non-terminal residue" evidence="1">
    <location>
        <position position="71"/>
    </location>
</feature>
<dbReference type="Proteomes" id="UP001341840">
    <property type="component" value="Unassembled WGS sequence"/>
</dbReference>
<dbReference type="EMBL" id="JASCZI010122056">
    <property type="protein sequence ID" value="MED6163606.1"/>
    <property type="molecule type" value="Genomic_DNA"/>
</dbReference>
<evidence type="ECO:0000313" key="1">
    <source>
        <dbReference type="EMBL" id="MED6163606.1"/>
    </source>
</evidence>
<reference evidence="1 2" key="1">
    <citation type="journal article" date="2023" name="Plants (Basel)">
        <title>Bridging the Gap: Combining Genomics and Transcriptomics Approaches to Understand Stylosanthes scabra, an Orphan Legume from the Brazilian Caatinga.</title>
        <authorList>
            <person name="Ferreira-Neto J.R.C."/>
            <person name="da Silva M.D."/>
            <person name="Binneck E."/>
            <person name="de Melo N.F."/>
            <person name="da Silva R.H."/>
            <person name="de Melo A.L.T.M."/>
            <person name="Pandolfi V."/>
            <person name="Bustamante F.O."/>
            <person name="Brasileiro-Vidal A.C."/>
            <person name="Benko-Iseppon A.M."/>
        </authorList>
    </citation>
    <scope>NUCLEOTIDE SEQUENCE [LARGE SCALE GENOMIC DNA]</scope>
    <source>
        <tissue evidence="1">Leaves</tissue>
    </source>
</reference>
<keyword evidence="2" id="KW-1185">Reference proteome</keyword>
<protein>
    <submittedName>
        <fullName evidence="1">Uncharacterized protein</fullName>
    </submittedName>
</protein>
<proteinExistence type="predicted"/>
<accession>A0ABU6UQJ9</accession>
<gene>
    <name evidence="1" type="ORF">PIB30_081621</name>
</gene>
<organism evidence="1 2">
    <name type="scientific">Stylosanthes scabra</name>
    <dbReference type="NCBI Taxonomy" id="79078"/>
    <lineage>
        <taxon>Eukaryota</taxon>
        <taxon>Viridiplantae</taxon>
        <taxon>Streptophyta</taxon>
        <taxon>Embryophyta</taxon>
        <taxon>Tracheophyta</taxon>
        <taxon>Spermatophyta</taxon>
        <taxon>Magnoliopsida</taxon>
        <taxon>eudicotyledons</taxon>
        <taxon>Gunneridae</taxon>
        <taxon>Pentapetalae</taxon>
        <taxon>rosids</taxon>
        <taxon>fabids</taxon>
        <taxon>Fabales</taxon>
        <taxon>Fabaceae</taxon>
        <taxon>Papilionoideae</taxon>
        <taxon>50 kb inversion clade</taxon>
        <taxon>dalbergioids sensu lato</taxon>
        <taxon>Dalbergieae</taxon>
        <taxon>Pterocarpus clade</taxon>
        <taxon>Stylosanthes</taxon>
    </lineage>
</organism>
<name>A0ABU6UQJ9_9FABA</name>